<evidence type="ECO:0000259" key="1">
    <source>
        <dbReference type="Pfam" id="PF00483"/>
    </source>
</evidence>
<organism evidence="3 4">
    <name type="scientific">Lentisphaera profundi</name>
    <dbReference type="NCBI Taxonomy" id="1658616"/>
    <lineage>
        <taxon>Bacteria</taxon>
        <taxon>Pseudomonadati</taxon>
        <taxon>Lentisphaerota</taxon>
        <taxon>Lentisphaeria</taxon>
        <taxon>Lentisphaerales</taxon>
        <taxon>Lentisphaeraceae</taxon>
        <taxon>Lentisphaera</taxon>
    </lineage>
</organism>
<protein>
    <submittedName>
        <fullName evidence="3">Sugar phosphate nucleotidyltransferase</fullName>
    </submittedName>
</protein>
<dbReference type="Gene3D" id="3.90.550.10">
    <property type="entry name" value="Spore Coat Polysaccharide Biosynthesis Protein SpsA, Chain A"/>
    <property type="match status" value="1"/>
</dbReference>
<feature type="domain" description="Nucleotidyl transferase" evidence="1">
    <location>
        <begin position="9"/>
        <end position="138"/>
    </location>
</feature>
<evidence type="ECO:0000313" key="4">
    <source>
        <dbReference type="Proteomes" id="UP001214250"/>
    </source>
</evidence>
<dbReference type="Gene3D" id="3.90.1200.10">
    <property type="match status" value="1"/>
</dbReference>
<dbReference type="InterPro" id="IPR011009">
    <property type="entry name" value="Kinase-like_dom_sf"/>
</dbReference>
<dbReference type="Pfam" id="PF00483">
    <property type="entry name" value="NTP_transferase"/>
    <property type="match status" value="1"/>
</dbReference>
<dbReference type="Proteomes" id="UP001214250">
    <property type="component" value="Chromosome 2"/>
</dbReference>
<reference evidence="3 4" key="1">
    <citation type="submission" date="2023-02" db="EMBL/GenBank/DDBJ databases">
        <title>Genome sequence of Lentisphaera profundi SAORIC-696.</title>
        <authorList>
            <person name="Kim e."/>
            <person name="Cho J.-C."/>
            <person name="Choi A."/>
            <person name="Kang I."/>
        </authorList>
    </citation>
    <scope>NUCLEOTIDE SEQUENCE [LARGE SCALE GENOMIC DNA]</scope>
    <source>
        <strain evidence="3 4">SAORIC-696</strain>
    </source>
</reference>
<dbReference type="InterPro" id="IPR005835">
    <property type="entry name" value="NTP_transferase_dom"/>
</dbReference>
<feature type="domain" description="Aminoglycoside phosphotransferase" evidence="2">
    <location>
        <begin position="307"/>
        <end position="504"/>
    </location>
</feature>
<proteinExistence type="predicted"/>
<name>A0ABY7VZ46_9BACT</name>
<dbReference type="RefSeq" id="WP_274152706.1">
    <property type="nucleotide sequence ID" value="NZ_CP117812.1"/>
</dbReference>
<dbReference type="Pfam" id="PF01636">
    <property type="entry name" value="APH"/>
    <property type="match status" value="1"/>
</dbReference>
<dbReference type="Gene3D" id="2.160.10.10">
    <property type="entry name" value="Hexapeptide repeat proteins"/>
    <property type="match status" value="1"/>
</dbReference>
<evidence type="ECO:0000313" key="3">
    <source>
        <dbReference type="EMBL" id="WDE97989.1"/>
    </source>
</evidence>
<gene>
    <name evidence="3" type="ORF">PQO03_19360</name>
</gene>
<dbReference type="EMBL" id="CP117812">
    <property type="protein sequence ID" value="WDE97989.1"/>
    <property type="molecule type" value="Genomic_DNA"/>
</dbReference>
<dbReference type="InterPro" id="IPR002575">
    <property type="entry name" value="Aminoglycoside_PTrfase"/>
</dbReference>
<evidence type="ECO:0000259" key="2">
    <source>
        <dbReference type="Pfam" id="PF01636"/>
    </source>
</evidence>
<dbReference type="PANTHER" id="PTHR22572">
    <property type="entry name" value="SUGAR-1-PHOSPHATE GUANYL TRANSFERASE"/>
    <property type="match status" value="1"/>
</dbReference>
<sequence>MSINLFVASAGYGSRLRPVTDLYPKPLLPIAGQSLIDRMIDRVCIALDINEIGLNVHYKKEMFEQWNADKDYDLFEERELLGTGGALWNAQDFFSKHTSLLINGDVLTDFDWKGMLDYHQSSGNLVTLAVQDRVHERRVGASDDQQFICIDKEMKDPRATHWYGYACVALYEPGFSGYLPAGESHVVPYWEEALKAGERIGVYDIGKKSEWLDLGNVNAYAQGVFASLGSEQRFFAEPLSIPWDCRIDSYCVVEKAVSIGKDVRLSNVILLSGAKVADGSRLTNCVVGPHLNVPFELGEMPQFEAVKKIGNGGSDRIYRRSNEGVVLHYSVIDKTIERQQKITEMLVKSGVKVPKMLSHDPKERKVLLEDLGDDTFRLWAQGKSEDELLVGAKSCLDEVMKFQNTPAPVDDKPFDLDVLLWESSYFLERFIFRVAGLKKAYESNKAEIDRECLSLAEKVNDMNKVVMHRDFQSENVMIVKDQAYLIDFQGAHQGPSLYDAASFIGDPYMNYSVEMQKELKSYFFKKLLDVDKSQKNMHEDYDLCAIQRHMQALGAYGFLSTIKAKKSFEQYIPVALLMLNKDLEQQRDSYPALYTLSNQALEKLKIAKNPREK</sequence>
<keyword evidence="4" id="KW-1185">Reference proteome</keyword>
<dbReference type="SUPFAM" id="SSF53448">
    <property type="entry name" value="Nucleotide-diphospho-sugar transferases"/>
    <property type="match status" value="1"/>
</dbReference>
<dbReference type="InterPro" id="IPR050486">
    <property type="entry name" value="Mannose-1P_guanyltransferase"/>
</dbReference>
<dbReference type="InterPro" id="IPR029044">
    <property type="entry name" value="Nucleotide-diphossugar_trans"/>
</dbReference>
<dbReference type="CDD" id="cd04181">
    <property type="entry name" value="NTP_transferase"/>
    <property type="match status" value="1"/>
</dbReference>
<dbReference type="SUPFAM" id="SSF56112">
    <property type="entry name" value="Protein kinase-like (PK-like)"/>
    <property type="match status" value="1"/>
</dbReference>
<accession>A0ABY7VZ46</accession>